<feature type="repeat" description="PPR" evidence="3">
    <location>
        <begin position="367"/>
        <end position="401"/>
    </location>
</feature>
<evidence type="ECO:0000256" key="2">
    <source>
        <dbReference type="ARBA" id="ARBA00022737"/>
    </source>
</evidence>
<dbReference type="FunFam" id="1.25.40.10:FF:000690">
    <property type="entry name" value="Pentatricopeptide repeat-containing protein"/>
    <property type="match status" value="1"/>
</dbReference>
<dbReference type="Pfam" id="PF13041">
    <property type="entry name" value="PPR_2"/>
    <property type="match status" value="2"/>
</dbReference>
<feature type="repeat" description="PPR" evidence="3">
    <location>
        <begin position="233"/>
        <end position="263"/>
    </location>
</feature>
<dbReference type="NCBIfam" id="TIGR00756">
    <property type="entry name" value="PPR"/>
    <property type="match status" value="3"/>
</dbReference>
<dbReference type="InterPro" id="IPR046849">
    <property type="entry name" value="E2_motif"/>
</dbReference>
<protein>
    <submittedName>
        <fullName evidence="5">Pentatricopeptide repeat-containing protein At5g66520</fullName>
    </submittedName>
</protein>
<dbReference type="Pfam" id="PF01535">
    <property type="entry name" value="PPR"/>
    <property type="match status" value="3"/>
</dbReference>
<keyword evidence="2" id="KW-0677">Repeat</keyword>
<gene>
    <name evidence="5" type="primary">PCMP-H61_31</name>
    <name evidence="5" type="ORF">g.51629</name>
</gene>
<dbReference type="EMBL" id="GDJX01017938">
    <property type="protein sequence ID" value="JAT49998.1"/>
    <property type="molecule type" value="Transcribed_RNA"/>
</dbReference>
<organism evidence="5">
    <name type="scientific">Anthurium amnicola</name>
    <dbReference type="NCBI Taxonomy" id="1678845"/>
    <lineage>
        <taxon>Eukaryota</taxon>
        <taxon>Viridiplantae</taxon>
        <taxon>Streptophyta</taxon>
        <taxon>Embryophyta</taxon>
        <taxon>Tracheophyta</taxon>
        <taxon>Spermatophyta</taxon>
        <taxon>Magnoliopsida</taxon>
        <taxon>Liliopsida</taxon>
        <taxon>Araceae</taxon>
        <taxon>Pothoideae</taxon>
        <taxon>Potheae</taxon>
        <taxon>Anthurium</taxon>
    </lineage>
</organism>
<dbReference type="GO" id="GO:0008270">
    <property type="term" value="F:zinc ion binding"/>
    <property type="evidence" value="ECO:0007669"/>
    <property type="project" value="InterPro"/>
</dbReference>
<dbReference type="PROSITE" id="PS51375">
    <property type="entry name" value="PPR"/>
    <property type="match status" value="3"/>
</dbReference>
<dbReference type="FunFam" id="1.25.40.10:FF:000348">
    <property type="entry name" value="Pentatricopeptide repeat-containing protein chloroplastic"/>
    <property type="match status" value="1"/>
</dbReference>
<feature type="repeat" description="PPR" evidence="3">
    <location>
        <begin position="264"/>
        <end position="298"/>
    </location>
</feature>
<dbReference type="InterPro" id="IPR011990">
    <property type="entry name" value="TPR-like_helical_dom_sf"/>
</dbReference>
<dbReference type="InterPro" id="IPR046960">
    <property type="entry name" value="PPR_At4g14850-like_plant"/>
</dbReference>
<dbReference type="Pfam" id="PF20430">
    <property type="entry name" value="Eplus_motif"/>
    <property type="match status" value="1"/>
</dbReference>
<dbReference type="InterPro" id="IPR002885">
    <property type="entry name" value="PPR_rpt"/>
</dbReference>
<dbReference type="GO" id="GO:0003729">
    <property type="term" value="F:mRNA binding"/>
    <property type="evidence" value="ECO:0007669"/>
    <property type="project" value="UniProtKB-ARBA"/>
</dbReference>
<dbReference type="InterPro" id="IPR032867">
    <property type="entry name" value="DYW_dom"/>
</dbReference>
<dbReference type="InterPro" id="IPR046848">
    <property type="entry name" value="E_motif"/>
</dbReference>
<dbReference type="Pfam" id="PF20431">
    <property type="entry name" value="E_motif"/>
    <property type="match status" value="1"/>
</dbReference>
<evidence type="ECO:0000259" key="4">
    <source>
        <dbReference type="Pfam" id="PF14432"/>
    </source>
</evidence>
<dbReference type="GO" id="GO:0009451">
    <property type="term" value="P:RNA modification"/>
    <property type="evidence" value="ECO:0007669"/>
    <property type="project" value="InterPro"/>
</dbReference>
<evidence type="ECO:0000256" key="3">
    <source>
        <dbReference type="PROSITE-ProRule" id="PRU00708"/>
    </source>
</evidence>
<name>A0A1D1Y5W7_9ARAE</name>
<dbReference type="Pfam" id="PF14432">
    <property type="entry name" value="DYW_deaminase"/>
    <property type="match status" value="1"/>
</dbReference>
<comment type="similarity">
    <text evidence="1">Belongs to the PPR family. PCMP-H subfamily.</text>
</comment>
<accession>A0A1D1Y5W7</accession>
<reference evidence="5" key="1">
    <citation type="submission" date="2015-07" db="EMBL/GenBank/DDBJ databases">
        <title>Transcriptome Assembly of Anthurium amnicola.</title>
        <authorList>
            <person name="Suzuki J."/>
        </authorList>
    </citation>
    <scope>NUCLEOTIDE SEQUENCE</scope>
</reference>
<proteinExistence type="inferred from homology"/>
<dbReference type="PANTHER" id="PTHR47926">
    <property type="entry name" value="PENTATRICOPEPTIDE REPEAT-CONTAINING PROTEIN"/>
    <property type="match status" value="1"/>
</dbReference>
<evidence type="ECO:0000313" key="5">
    <source>
        <dbReference type="EMBL" id="JAT49998.1"/>
    </source>
</evidence>
<dbReference type="PANTHER" id="PTHR47926:SF436">
    <property type="entry name" value="PENTATRICOPEPTIDE REPEAT-CONTAINING PROTEIN ELI1, CHLOROPLASTIC-LIKE ISOFORM X2"/>
    <property type="match status" value="1"/>
</dbReference>
<dbReference type="AlphaFoldDB" id="A0A1D1Y5W7"/>
<evidence type="ECO:0000256" key="1">
    <source>
        <dbReference type="ARBA" id="ARBA00006643"/>
    </source>
</evidence>
<feature type="domain" description="DYW" evidence="4">
    <location>
        <begin position="582"/>
        <end position="674"/>
    </location>
</feature>
<sequence>MLVPATRTAGPPSQKNPLTFLPLRLLATALPWPSHDHPISVRHPLLALLASCRSSDQARRAHALLVTSGLAPHPFAASKLVHLLATLPSSSSSSPLDYADHVLRHTPSPTLFTYNTLIRARSNHPSGPINPSLLLFRSLLRDPSRPLPNQYTFTFVLNSCCRRSKEEADADAGTLDGEVGSSVVVLAEQVRGQALRRGLGTNLFVCNVMIRVYGSWGQMEDAQRVFEECTGRDLFSWNSLLGGYVGLGEVGRARELFDEMPNRDVVSWSTLIAGFVQVGSFFEAMELFHEMQLSGVTPNEFTLTGILAACANLVALDQGRWVHFYIKRAKIKMNERLLAGLIDMYAKCGELDSALKVFNEEEILKQTVWPWNAMLSGFAVHGKSKEAIDLFERMKSKHVAPNKVTFVSLLSACSHGSFLDEGKLYFKSMKDFYGIDPEIEHYGCMVDLFGRAGLLNEAEEFISLMPMLPDIVIWSALLAACRIHKDIERAEQIGRIIKELEPKQVGCQVLLANIYCGSGRWTGAKDLRNEIKISGTRKAPGCSSIELNGMFHQFLVGDRSHPETKQIYSFLDDMSIKLKNAGYEAEVGEVLLDIDEEDKETALSIHSEKLAIAFGLMNTPPGTAIRIMKNLRVCLDCHHATKLISKLYDREIIVRDRIRFHHFRGGLCSCKDFW</sequence>
<dbReference type="Gene3D" id="1.25.40.10">
    <property type="entry name" value="Tetratricopeptide repeat domain"/>
    <property type="match status" value="4"/>
</dbReference>